<feature type="region of interest" description="Disordered" evidence="1">
    <location>
        <begin position="42"/>
        <end position="68"/>
    </location>
</feature>
<evidence type="ECO:0000256" key="1">
    <source>
        <dbReference type="SAM" id="MobiDB-lite"/>
    </source>
</evidence>
<keyword evidence="3" id="KW-1185">Reference proteome</keyword>
<keyword evidence="2" id="KW-0812">Transmembrane</keyword>
<reference evidence="4" key="1">
    <citation type="submission" date="2016-11" db="UniProtKB">
        <authorList>
            <consortium name="WormBaseParasite"/>
        </authorList>
    </citation>
    <scope>IDENTIFICATION</scope>
</reference>
<accession>A0A1I7Y584</accession>
<feature type="transmembrane region" description="Helical" evidence="2">
    <location>
        <begin position="75"/>
        <end position="94"/>
    </location>
</feature>
<sequence>MFPPTQDPEVVGLWMISAAFIITALPAGTVYRNHDVKHLKVVEEVGDPPQREKASDGASDHEPSKMMLPPEPPSLPLWFLVGIIAIVVVMFIIGCCYNCFHKDDDDVDPEIPLRSFNQKRSYAKQY</sequence>
<name>A0A1I7Y584_9BILA</name>
<organism evidence="3 4">
    <name type="scientific">Steinernema glaseri</name>
    <dbReference type="NCBI Taxonomy" id="37863"/>
    <lineage>
        <taxon>Eukaryota</taxon>
        <taxon>Metazoa</taxon>
        <taxon>Ecdysozoa</taxon>
        <taxon>Nematoda</taxon>
        <taxon>Chromadorea</taxon>
        <taxon>Rhabditida</taxon>
        <taxon>Tylenchina</taxon>
        <taxon>Panagrolaimomorpha</taxon>
        <taxon>Strongyloidoidea</taxon>
        <taxon>Steinernematidae</taxon>
        <taxon>Steinernema</taxon>
    </lineage>
</organism>
<dbReference type="Proteomes" id="UP000095287">
    <property type="component" value="Unplaced"/>
</dbReference>
<dbReference type="WBParaSite" id="L893_g12797.t1">
    <property type="protein sequence ID" value="L893_g12797.t1"/>
    <property type="gene ID" value="L893_g12797"/>
</dbReference>
<keyword evidence="2" id="KW-1133">Transmembrane helix</keyword>
<evidence type="ECO:0000313" key="3">
    <source>
        <dbReference type="Proteomes" id="UP000095287"/>
    </source>
</evidence>
<feature type="transmembrane region" description="Helical" evidence="2">
    <location>
        <begin position="12"/>
        <end position="31"/>
    </location>
</feature>
<keyword evidence="2" id="KW-0472">Membrane</keyword>
<dbReference type="AlphaFoldDB" id="A0A1I7Y584"/>
<evidence type="ECO:0000256" key="2">
    <source>
        <dbReference type="SAM" id="Phobius"/>
    </source>
</evidence>
<protein>
    <submittedName>
        <fullName evidence="4">Uncharacterized protein</fullName>
    </submittedName>
</protein>
<proteinExistence type="predicted"/>
<feature type="compositionally biased region" description="Basic and acidic residues" evidence="1">
    <location>
        <begin position="42"/>
        <end position="64"/>
    </location>
</feature>
<evidence type="ECO:0000313" key="4">
    <source>
        <dbReference type="WBParaSite" id="L893_g12797.t1"/>
    </source>
</evidence>